<accession>A0A161ZY66</accession>
<proteinExistence type="predicted"/>
<gene>
    <name evidence="1" type="ORF">N475_16050</name>
</gene>
<dbReference type="PATRIC" id="fig|1365250.3.peg.2445"/>
<dbReference type="InterPro" id="IPR010921">
    <property type="entry name" value="Trp_repressor/repl_initiator"/>
</dbReference>
<keyword evidence="2" id="KW-1185">Reference proteome</keyword>
<evidence type="ECO:0000313" key="2">
    <source>
        <dbReference type="Proteomes" id="UP000076643"/>
    </source>
</evidence>
<dbReference type="Proteomes" id="UP000076643">
    <property type="component" value="Unassembled WGS sequence"/>
</dbReference>
<name>A0A161ZY66_9GAMM</name>
<dbReference type="AlphaFoldDB" id="A0A161ZY66"/>
<evidence type="ECO:0000313" key="1">
    <source>
        <dbReference type="EMBL" id="KZN38141.1"/>
    </source>
</evidence>
<dbReference type="GO" id="GO:0043565">
    <property type="term" value="F:sequence-specific DNA binding"/>
    <property type="evidence" value="ECO:0007669"/>
    <property type="project" value="InterPro"/>
</dbReference>
<dbReference type="EMBL" id="AUYB01000102">
    <property type="protein sequence ID" value="KZN38141.1"/>
    <property type="molecule type" value="Genomic_DNA"/>
</dbReference>
<sequence>MTLFKLIFESGIKSIVKRTQRNYSFAFKLAVVGQIEKDEMTITDIRLVF</sequence>
<comment type="caution">
    <text evidence="1">The sequence shown here is derived from an EMBL/GenBank/DDBJ whole genome shotgun (WGS) entry which is preliminary data.</text>
</comment>
<organism evidence="1 2">
    <name type="scientific">Pseudoalteromonas luteoviolacea DSM 6061</name>
    <dbReference type="NCBI Taxonomy" id="1365250"/>
    <lineage>
        <taxon>Bacteria</taxon>
        <taxon>Pseudomonadati</taxon>
        <taxon>Pseudomonadota</taxon>
        <taxon>Gammaproteobacteria</taxon>
        <taxon>Alteromonadales</taxon>
        <taxon>Pseudoalteromonadaceae</taxon>
        <taxon>Pseudoalteromonas</taxon>
    </lineage>
</organism>
<dbReference type="SUPFAM" id="SSF48295">
    <property type="entry name" value="TrpR-like"/>
    <property type="match status" value="1"/>
</dbReference>
<protein>
    <submittedName>
        <fullName evidence="1">Uncharacterized protein</fullName>
    </submittedName>
</protein>
<reference evidence="1 2" key="1">
    <citation type="submission" date="2013-07" db="EMBL/GenBank/DDBJ databases">
        <title>Comparative Genomic and Metabolomic Analysis of Twelve Strains of Pseudoalteromonas luteoviolacea.</title>
        <authorList>
            <person name="Vynne N.G."/>
            <person name="Mansson M."/>
            <person name="Gram L."/>
        </authorList>
    </citation>
    <scope>NUCLEOTIDE SEQUENCE [LARGE SCALE GENOMIC DNA]</scope>
    <source>
        <strain evidence="1 2">DSM 6061</strain>
    </source>
</reference>